<gene>
    <name evidence="1" type="ORF">DW972_15505</name>
</gene>
<organism evidence="1 2">
    <name type="scientific">Anaerobutyricum hallii</name>
    <dbReference type="NCBI Taxonomy" id="39488"/>
    <lineage>
        <taxon>Bacteria</taxon>
        <taxon>Bacillati</taxon>
        <taxon>Bacillota</taxon>
        <taxon>Clostridia</taxon>
        <taxon>Lachnospirales</taxon>
        <taxon>Lachnospiraceae</taxon>
        <taxon>Anaerobutyricum</taxon>
    </lineage>
</organism>
<dbReference type="AlphaFoldDB" id="A0A413PHU9"/>
<accession>A0A413PHU9</accession>
<reference evidence="1 2" key="1">
    <citation type="submission" date="2018-08" db="EMBL/GenBank/DDBJ databases">
        <title>A genome reference for cultivated species of the human gut microbiota.</title>
        <authorList>
            <person name="Zou Y."/>
            <person name="Xue W."/>
            <person name="Luo G."/>
        </authorList>
    </citation>
    <scope>NUCLEOTIDE SEQUENCE [LARGE SCALE GENOMIC DNA]</scope>
    <source>
        <strain evidence="1 2">AM48-23BH</strain>
    </source>
</reference>
<dbReference type="EMBL" id="QSEP01000212">
    <property type="protein sequence ID" value="RGZ75613.1"/>
    <property type="molecule type" value="Genomic_DNA"/>
</dbReference>
<name>A0A413PHU9_9FIRM</name>
<proteinExistence type="predicted"/>
<protein>
    <submittedName>
        <fullName evidence="1">Uncharacterized protein</fullName>
    </submittedName>
</protein>
<evidence type="ECO:0000313" key="2">
    <source>
        <dbReference type="Proteomes" id="UP000286561"/>
    </source>
</evidence>
<evidence type="ECO:0000313" key="1">
    <source>
        <dbReference type="EMBL" id="RGZ75613.1"/>
    </source>
</evidence>
<dbReference type="RefSeq" id="WP_118329858.1">
    <property type="nucleotide sequence ID" value="NZ_JAQEEK010000004.1"/>
</dbReference>
<dbReference type="Proteomes" id="UP000286561">
    <property type="component" value="Unassembled WGS sequence"/>
</dbReference>
<sequence length="158" mass="18737">MDVIEKEIEKARQANCFLGALVLALTLPSVCSYHEYKDKRVVPEERKRYPNWYNRYVHEFTSILDGRECYALRCALLHNGNDLLLNQKILNKDLEKYGDNEYHLHIPYSGDDYVLNYTVGENKIERPFCAAALILQILKGYEEFKKDYPDFKYPLEYR</sequence>
<comment type="caution">
    <text evidence="1">The sequence shown here is derived from an EMBL/GenBank/DDBJ whole genome shotgun (WGS) entry which is preliminary data.</text>
</comment>